<keyword evidence="2" id="KW-0597">Phosphoprotein</keyword>
<evidence type="ECO:0000256" key="8">
    <source>
        <dbReference type="ARBA" id="ARBA00023054"/>
    </source>
</evidence>
<evidence type="ECO:0000313" key="14">
    <source>
        <dbReference type="EMBL" id="CAE8706849.1"/>
    </source>
</evidence>
<dbReference type="InterPro" id="IPR036640">
    <property type="entry name" value="ABC1_TM_sf"/>
</dbReference>
<gene>
    <name evidence="14" type="ORF">PGLA2088_LOCUS34319</name>
</gene>
<dbReference type="InterPro" id="IPR003644">
    <property type="entry name" value="Calx_beta"/>
</dbReference>
<keyword evidence="3 12" id="KW-0812">Transmembrane</keyword>
<sequence>MHPGDSKLQPLLADAVGEVLTTAQPGSPTRVSFRSKFRLAVHLAGNNCHSSTNADIGSKDTVHVASKDYFAYEDDVKVVVTIFRLGLLEGTCSVHYQTVEGSAKAPFRYVQVAGEAVFRSGEFSKEIAIEIVASEFWEPNSEFQFFLSQPVNCEIGSRLHKARIRIIDRDSFPSQDFCCANKGEEEDLEACLEEQGHLKLLSAFLWLVICSIPGLGWRTVVVLIFDQLPNLYLFLTLSLQVYLVDVVFNSDPSPAQKSRLFCITGPADGVIYTAFFVSFLYTAPLLVLHLWSVAKSQMDVGGCLQEYLQNSVFVKYMNYNKRSRDEVPAVHIEAAINEYVTESTECFMRVVEMVQINGKLFIMAFFIIGENETAILPLVVLPSAMLIFILCRASFLVGLRESCVDAGQRLRDMVHESAAAHNVIITFQMRSYMCQTFENLSRQLASANKRVSANQTLNEFFPKWVGTIIISCYLAWAAPHVVDKTLSLGKVLATIRVFGELIEQLTEGYTLLMNAISGFGPLQKLTEVLNKETDLTLRRELSMKNQDLTVTAFVDHLSEASRRLSAEERVDSHALMPDLPIQITDLSYRYPQEEFCVFQNVSLSVPQGSFVAIVGGAAVGKTTLLHLLAQIIQPLEGHVFVPCHIRTVLVGADPIILKLSAWKNLTFGSDEIEPSRVRRILSALKMDQTLNEVNRNLKKLGLSTLKTGMSIHLSVRDTGICVDQKHLAHTESIQEVHNEETAWIHRITRTEKAKLHLARALITNPEVLLLDRPFLHYGPEDAVLVEHVLKEFVRQRRLCVAAPQARDQETLDGQATGISRIHFRDSARAGRELFHESTRTMCDFFARQLTSGQKSQRLLGTYLSFKHPLTLTQVVECSAGLPALCYRTLEMQSLKAGQGICAGADVSCGEWAYARLLQARAAELELVAALSGHGWVIHIISHIATPSVYLVQRFPARDKTFTLPMTKAPGLSGERTVCSGSRSLGEKGRASSEEGEVQWTAQEVDVQEEQSNQQREEAFGETEDGQHGHEDPPFSSSLEQLMKSESSPRLVWVDLDHILDKADEVHVETLNEASLKRMSLQLERKVKVNQDLRIKHADEPEKYLKSEVDLDEEVKKFVHVATHPHLYAELLKLGTIPVMVGLLNHVNTDIAVGVFEVLSELTDADVISETEEPEVFVRALFEAQLCQMTVDVLLRIDESASDDDAKAVSNCMGMIENLADLLPNETCAEFAQIPRLLPWLIKRVRAPGAVDYNRVYASEILGMLLMNSESSRTAMVKLEGVDKLLRGIAVYRKKDPADSEEAEYAQNMFDSLCSLCLMKEHQLAFGKVQGLELMIRMMKEKIFASHAALKMTDHALRHCPENCQLFVDKLGLKVVFSMFMKRGHKTKSNAEGRESEEHVCSIIQSLCRYCTGTPVARVLNKFMEGQFEKLERLLEMHEEYNRSVKEADIARENGTLQQMDRELEVDDEERLFLDRCDAGLFTLQQVDLVLVRLVSMGNRQASEEIGKLMDIKGVKLEEIQHVVEEYCTNLGEPAKDERKEVRSYLKAMLVRYGGDVSKLEDEPAADAGNVTDEDDGAATPDEADPDQVTDDEGGGKDKGTDSPKKKEKEDRKSEKRERSEGRSDKKKEKDKEKDKDKRSSGGDKKDKDKKRHRD</sequence>
<evidence type="ECO:0000256" key="5">
    <source>
        <dbReference type="ARBA" id="ARBA00022737"/>
    </source>
</evidence>
<dbReference type="Gene3D" id="2.60.40.2030">
    <property type="match status" value="1"/>
</dbReference>
<dbReference type="SUPFAM" id="SSF90123">
    <property type="entry name" value="ABC transporter transmembrane region"/>
    <property type="match status" value="1"/>
</dbReference>
<dbReference type="Gene3D" id="1.20.1560.10">
    <property type="entry name" value="ABC transporter type 1, transmembrane domain"/>
    <property type="match status" value="1"/>
</dbReference>
<dbReference type="GO" id="GO:0016020">
    <property type="term" value="C:membrane"/>
    <property type="evidence" value="ECO:0007669"/>
    <property type="project" value="InterPro"/>
</dbReference>
<dbReference type="InterPro" id="IPR039678">
    <property type="entry name" value="CTNNBL1"/>
</dbReference>
<dbReference type="PANTHER" id="PTHR14978">
    <property type="entry name" value="BETA-CATENIN-LIKE PROTEIN 1 NUCLEAR ASSOCIATED PROTEIN"/>
    <property type="match status" value="1"/>
</dbReference>
<protein>
    <recommendedName>
        <fullName evidence="13">ABC transporter domain-containing protein</fullName>
    </recommendedName>
</protein>
<dbReference type="InterPro" id="IPR011989">
    <property type="entry name" value="ARM-like"/>
</dbReference>
<keyword evidence="4" id="KW-0732">Signal</keyword>
<evidence type="ECO:0000256" key="4">
    <source>
        <dbReference type="ARBA" id="ARBA00022729"/>
    </source>
</evidence>
<dbReference type="SUPFAM" id="SSF141072">
    <property type="entry name" value="CalX-like"/>
    <property type="match status" value="1"/>
</dbReference>
<evidence type="ECO:0000313" key="15">
    <source>
        <dbReference type="Proteomes" id="UP000626109"/>
    </source>
</evidence>
<feature type="region of interest" description="Disordered" evidence="11">
    <location>
        <begin position="972"/>
        <end position="1040"/>
    </location>
</feature>
<evidence type="ECO:0000256" key="11">
    <source>
        <dbReference type="SAM" id="MobiDB-lite"/>
    </source>
</evidence>
<evidence type="ECO:0000256" key="6">
    <source>
        <dbReference type="ARBA" id="ARBA00022837"/>
    </source>
</evidence>
<evidence type="ECO:0000256" key="7">
    <source>
        <dbReference type="ARBA" id="ARBA00022989"/>
    </source>
</evidence>
<dbReference type="InterPro" id="IPR013180">
    <property type="entry name" value="CTNNBL1_N"/>
</dbReference>
<dbReference type="InterPro" id="IPR003439">
    <property type="entry name" value="ABC_transporter-like_ATP-bd"/>
</dbReference>
<dbReference type="SMART" id="SM00237">
    <property type="entry name" value="Calx_beta"/>
    <property type="match status" value="1"/>
</dbReference>
<comment type="subcellular location">
    <subcellularLocation>
        <location evidence="1">Nucleus</location>
    </subcellularLocation>
</comment>
<dbReference type="Pfam" id="PF00005">
    <property type="entry name" value="ABC_tran"/>
    <property type="match status" value="1"/>
</dbReference>
<name>A0A813KQU2_POLGL</name>
<keyword evidence="6" id="KW-0106">Calcium</keyword>
<dbReference type="SUPFAM" id="SSF48371">
    <property type="entry name" value="ARM repeat"/>
    <property type="match status" value="1"/>
</dbReference>
<dbReference type="Pfam" id="PF03160">
    <property type="entry name" value="Calx-beta"/>
    <property type="match status" value="1"/>
</dbReference>
<dbReference type="Gene3D" id="3.40.50.300">
    <property type="entry name" value="P-loop containing nucleotide triphosphate hydrolases"/>
    <property type="match status" value="1"/>
</dbReference>
<dbReference type="GO" id="GO:0010467">
    <property type="term" value="P:gene expression"/>
    <property type="evidence" value="ECO:0007669"/>
    <property type="project" value="UniProtKB-ARBA"/>
</dbReference>
<evidence type="ECO:0000256" key="12">
    <source>
        <dbReference type="SAM" id="Phobius"/>
    </source>
</evidence>
<evidence type="ECO:0000256" key="2">
    <source>
        <dbReference type="ARBA" id="ARBA00022553"/>
    </source>
</evidence>
<dbReference type="PANTHER" id="PTHR14978:SF0">
    <property type="entry name" value="BETA-CATENIN-LIKE PROTEIN 1"/>
    <property type="match status" value="1"/>
</dbReference>
<feature type="transmembrane region" description="Helical" evidence="12">
    <location>
        <begin position="375"/>
        <end position="399"/>
    </location>
</feature>
<evidence type="ECO:0000256" key="9">
    <source>
        <dbReference type="ARBA" id="ARBA00023136"/>
    </source>
</evidence>
<dbReference type="InterPro" id="IPR016024">
    <property type="entry name" value="ARM-type_fold"/>
</dbReference>
<dbReference type="FunFam" id="1.25.10.10:FF:001136">
    <property type="entry name" value="Beta-catenin-like protein 1"/>
    <property type="match status" value="1"/>
</dbReference>
<dbReference type="InterPro" id="IPR038081">
    <property type="entry name" value="CalX-like_sf"/>
</dbReference>
<keyword evidence="7 12" id="KW-1133">Transmembrane helix</keyword>
<dbReference type="GO" id="GO:0016887">
    <property type="term" value="F:ATP hydrolysis activity"/>
    <property type="evidence" value="ECO:0007669"/>
    <property type="project" value="InterPro"/>
</dbReference>
<feature type="region of interest" description="Disordered" evidence="11">
    <location>
        <begin position="1559"/>
        <end position="1654"/>
    </location>
</feature>
<dbReference type="Proteomes" id="UP000626109">
    <property type="component" value="Unassembled WGS sequence"/>
</dbReference>
<dbReference type="SMART" id="SM01156">
    <property type="entry name" value="DUF1716"/>
    <property type="match status" value="1"/>
</dbReference>
<dbReference type="EMBL" id="CAJNNW010031279">
    <property type="protein sequence ID" value="CAE8706849.1"/>
    <property type="molecule type" value="Genomic_DNA"/>
</dbReference>
<keyword evidence="5" id="KW-0677">Repeat</keyword>
<dbReference type="PROSITE" id="PS50893">
    <property type="entry name" value="ABC_TRANSPORTER_2"/>
    <property type="match status" value="1"/>
</dbReference>
<comment type="caution">
    <text evidence="14">The sequence shown here is derived from an EMBL/GenBank/DDBJ whole genome shotgun (WGS) entry which is preliminary data.</text>
</comment>
<evidence type="ECO:0000259" key="13">
    <source>
        <dbReference type="PROSITE" id="PS50893"/>
    </source>
</evidence>
<dbReference type="Gene3D" id="1.25.10.10">
    <property type="entry name" value="Leucine-rich Repeat Variant"/>
    <property type="match status" value="1"/>
</dbReference>
<dbReference type="InterPro" id="IPR027417">
    <property type="entry name" value="P-loop_NTPase"/>
</dbReference>
<feature type="transmembrane region" description="Helical" evidence="12">
    <location>
        <begin position="231"/>
        <end position="248"/>
    </location>
</feature>
<feature type="compositionally biased region" description="Acidic residues" evidence="11">
    <location>
        <begin position="1571"/>
        <end position="1592"/>
    </location>
</feature>
<evidence type="ECO:0000256" key="1">
    <source>
        <dbReference type="ARBA" id="ARBA00004123"/>
    </source>
</evidence>
<evidence type="ECO:0000256" key="3">
    <source>
        <dbReference type="ARBA" id="ARBA00022692"/>
    </source>
</evidence>
<dbReference type="SUPFAM" id="SSF52540">
    <property type="entry name" value="P-loop containing nucleoside triphosphate hydrolases"/>
    <property type="match status" value="1"/>
</dbReference>
<feature type="compositionally biased region" description="Basic and acidic residues" evidence="11">
    <location>
        <begin position="1014"/>
        <end position="1032"/>
    </location>
</feature>
<organism evidence="14 15">
    <name type="scientific">Polarella glacialis</name>
    <name type="common">Dinoflagellate</name>
    <dbReference type="NCBI Taxonomy" id="89957"/>
    <lineage>
        <taxon>Eukaryota</taxon>
        <taxon>Sar</taxon>
        <taxon>Alveolata</taxon>
        <taxon>Dinophyceae</taxon>
        <taxon>Suessiales</taxon>
        <taxon>Suessiaceae</taxon>
        <taxon>Polarella</taxon>
    </lineage>
</organism>
<keyword evidence="10" id="KW-0539">Nucleus</keyword>
<feature type="transmembrane region" description="Helical" evidence="12">
    <location>
        <begin position="203"/>
        <end position="225"/>
    </location>
</feature>
<keyword evidence="9 12" id="KW-0472">Membrane</keyword>
<proteinExistence type="predicted"/>
<accession>A0A813KQU2</accession>
<dbReference type="GO" id="GO:0005681">
    <property type="term" value="C:spliceosomal complex"/>
    <property type="evidence" value="ECO:0007669"/>
    <property type="project" value="TreeGrafter"/>
</dbReference>
<feature type="transmembrane region" description="Helical" evidence="12">
    <location>
        <begin position="347"/>
        <end position="368"/>
    </location>
</feature>
<keyword evidence="8" id="KW-0175">Coiled coil</keyword>
<dbReference type="Pfam" id="PF08216">
    <property type="entry name" value="CTNNBL"/>
    <property type="match status" value="1"/>
</dbReference>
<evidence type="ECO:0000256" key="10">
    <source>
        <dbReference type="ARBA" id="ARBA00023242"/>
    </source>
</evidence>
<feature type="domain" description="ABC transporter" evidence="13">
    <location>
        <begin position="581"/>
        <end position="862"/>
    </location>
</feature>
<dbReference type="GO" id="GO:0007154">
    <property type="term" value="P:cell communication"/>
    <property type="evidence" value="ECO:0007669"/>
    <property type="project" value="InterPro"/>
</dbReference>
<reference evidence="14" key="1">
    <citation type="submission" date="2021-02" db="EMBL/GenBank/DDBJ databases">
        <authorList>
            <person name="Dougan E. K."/>
            <person name="Rhodes N."/>
            <person name="Thang M."/>
            <person name="Chan C."/>
        </authorList>
    </citation>
    <scope>NUCLEOTIDE SEQUENCE</scope>
</reference>
<feature type="transmembrane region" description="Helical" evidence="12">
    <location>
        <begin position="269"/>
        <end position="291"/>
    </location>
</feature>
<dbReference type="GO" id="GO:0005524">
    <property type="term" value="F:ATP binding"/>
    <property type="evidence" value="ECO:0007669"/>
    <property type="project" value="InterPro"/>
</dbReference>
<feature type="compositionally biased region" description="Basic and acidic residues" evidence="11">
    <location>
        <begin position="1593"/>
        <end position="1646"/>
    </location>
</feature>